<dbReference type="CDD" id="cd05782">
    <property type="entry name" value="DNA_polB_like1_exo"/>
    <property type="match status" value="1"/>
</dbReference>
<evidence type="ECO:0000313" key="2">
    <source>
        <dbReference type="EMBL" id="SBT05221.1"/>
    </source>
</evidence>
<organism evidence="2 3">
    <name type="scientific">Candidatus Accumulibacter aalborgensis</name>
    <dbReference type="NCBI Taxonomy" id="1860102"/>
    <lineage>
        <taxon>Bacteria</taxon>
        <taxon>Pseudomonadati</taxon>
        <taxon>Pseudomonadota</taxon>
        <taxon>Betaproteobacteria</taxon>
        <taxon>Candidatus Accumulibacter</taxon>
    </lineage>
</organism>
<dbReference type="InterPro" id="IPR012337">
    <property type="entry name" value="RNaseH-like_sf"/>
</dbReference>
<dbReference type="InterPro" id="IPR019288">
    <property type="entry name" value="3'-5'_exonuclease_PolB-like"/>
</dbReference>
<dbReference type="EMBL" id="FLQX01000095">
    <property type="protein sequence ID" value="SBT05221.1"/>
    <property type="molecule type" value="Genomic_DNA"/>
</dbReference>
<name>A0A1A8XKL2_9PROT</name>
<gene>
    <name evidence="2" type="ORF">ACCAA_200016</name>
</gene>
<sequence length="267" mass="30507">MMKPVLVFDIETIPDVAGLRRLHDLDPELSDAEVAELAFQQRRASNGNDFLPHHLQRVAVISCLLRVGQDLRVWSLAEPDQGEAEIIQRFFDGVEKFTPQIVSWNGGGFDLPVLHYRGLIHGIVAQRYWDLGDGDYADSRDFKWNNYISRYHTRHLDLMDLLAMYQPRASVQLDQLAKLIGFPGKLGMDGGKVWQAWLAGKATDIRDYCETDVVNTYLVSVRFRLLRGELSRVEYAAEMAFVRAELEKIGKPHWQEFLAAWQMGGMA</sequence>
<dbReference type="Pfam" id="PF10108">
    <property type="entry name" value="DNA_pol_B_exo2"/>
    <property type="match status" value="1"/>
</dbReference>
<dbReference type="Gene3D" id="3.30.420.10">
    <property type="entry name" value="Ribonuclease H-like superfamily/Ribonuclease H"/>
    <property type="match status" value="1"/>
</dbReference>
<dbReference type="SUPFAM" id="SSF53098">
    <property type="entry name" value="Ribonuclease H-like"/>
    <property type="match status" value="1"/>
</dbReference>
<dbReference type="STRING" id="1860102.ACCAA_200016"/>
<dbReference type="GO" id="GO:0003676">
    <property type="term" value="F:nucleic acid binding"/>
    <property type="evidence" value="ECO:0007669"/>
    <property type="project" value="InterPro"/>
</dbReference>
<reference evidence="2 3" key="1">
    <citation type="submission" date="2016-06" db="EMBL/GenBank/DDBJ databases">
        <authorList>
            <person name="Kjaerup R.B."/>
            <person name="Dalgaard T.S."/>
            <person name="Juul-Madsen H.R."/>
        </authorList>
    </citation>
    <scope>NUCLEOTIDE SEQUENCE [LARGE SCALE GENOMIC DNA]</scope>
    <source>
        <strain evidence="2">3</strain>
    </source>
</reference>
<dbReference type="AlphaFoldDB" id="A0A1A8XKL2"/>
<keyword evidence="3" id="KW-1185">Reference proteome</keyword>
<dbReference type="Proteomes" id="UP000199169">
    <property type="component" value="Unassembled WGS sequence"/>
</dbReference>
<dbReference type="InterPro" id="IPR036397">
    <property type="entry name" value="RNaseH_sf"/>
</dbReference>
<feature type="domain" description="Predicted 3'-5' exonuclease PolB-like" evidence="1">
    <location>
        <begin position="48"/>
        <end position="261"/>
    </location>
</feature>
<evidence type="ECO:0000259" key="1">
    <source>
        <dbReference type="Pfam" id="PF10108"/>
    </source>
</evidence>
<proteinExistence type="predicted"/>
<protein>
    <submittedName>
        <fullName evidence="2">Propable PolB</fullName>
    </submittedName>
</protein>
<accession>A0A1A8XKL2</accession>
<evidence type="ECO:0000313" key="3">
    <source>
        <dbReference type="Proteomes" id="UP000199169"/>
    </source>
</evidence>